<dbReference type="RefSeq" id="WP_144228635.1">
    <property type="nucleotide sequence ID" value="NZ_CBCRVV010000003.1"/>
</dbReference>
<dbReference type="GO" id="GO:0016491">
    <property type="term" value="F:oxidoreductase activity"/>
    <property type="evidence" value="ECO:0007669"/>
    <property type="project" value="UniProtKB-KW"/>
</dbReference>
<dbReference type="Gene3D" id="3.50.50.60">
    <property type="entry name" value="FAD/NAD(P)-binding domain"/>
    <property type="match status" value="2"/>
</dbReference>
<sequence>MNTSTHYDVAIIGAGMSGLAAGIRLAHFGKKVCIFERHNVTGGLNSFYSIDGRKYDVGLHAMTNFVRAGVKGTPLTKLLRQLRIERDEFALCEQKRSRVAFGPRGEVSLTFTNDFTVFESEVARQFPAQIDGFRRLVALIRTYDDVSLGALPESARTVIRRHVTDPLLEDMLFCPVMYYGSATEHDMEFGQFVIMFKALFLEGFARPLDGVRVILRVLLDKYRAAGGERRMKCGVQKIITRDGYASALLLDDGTEVTATHVISTVGAPETEALLNSQLSSLNSQLSAPTGALSYTETITVLDREPSALGWGDDTIVFFNDSEKFTYARSEAQVDTRSGVICMPNNFDFGPDTHLPEGLFRCTCLASYDQWVNLPEDQYLADKARWYAEIQKSAQRFLPALPTPDALAKATLATDMFTPRTIIKYTGRLGGAIYGSPQKIRDGRTAIDNLYIAGTDQGFLGIIGAMLSGISMANFHILAGGK</sequence>
<feature type="domain" description="Amine oxidase" evidence="4">
    <location>
        <begin position="16"/>
        <end position="472"/>
    </location>
</feature>
<keyword evidence="3" id="KW-0472">Membrane</keyword>
<dbReference type="AlphaFoldDB" id="A0A556QNT1"/>
<evidence type="ECO:0000256" key="2">
    <source>
        <dbReference type="ARBA" id="ARBA00023002"/>
    </source>
</evidence>
<dbReference type="EMBL" id="VMBG01000001">
    <property type="protein sequence ID" value="TSJ78294.1"/>
    <property type="molecule type" value="Genomic_DNA"/>
</dbReference>
<keyword evidence="3" id="KW-1133">Transmembrane helix</keyword>
<dbReference type="PANTHER" id="PTHR43734">
    <property type="entry name" value="PHYTOENE DESATURASE"/>
    <property type="match status" value="1"/>
</dbReference>
<evidence type="ECO:0000259" key="4">
    <source>
        <dbReference type="Pfam" id="PF01593"/>
    </source>
</evidence>
<evidence type="ECO:0000256" key="3">
    <source>
        <dbReference type="SAM" id="Phobius"/>
    </source>
</evidence>
<dbReference type="PANTHER" id="PTHR43734:SF7">
    <property type="entry name" value="4,4'-DIAPONEUROSPORENE OXYGENASE"/>
    <property type="match status" value="1"/>
</dbReference>
<keyword evidence="6" id="KW-1185">Reference proteome</keyword>
<dbReference type="Proteomes" id="UP000315648">
    <property type="component" value="Unassembled WGS sequence"/>
</dbReference>
<evidence type="ECO:0000313" key="5">
    <source>
        <dbReference type="EMBL" id="TSJ78294.1"/>
    </source>
</evidence>
<protein>
    <submittedName>
        <fullName evidence="5">NAD(P)/FAD-dependent oxidoreductase</fullName>
    </submittedName>
</protein>
<feature type="transmembrane region" description="Helical" evidence="3">
    <location>
        <begin position="457"/>
        <end position="478"/>
    </location>
</feature>
<gene>
    <name evidence="5" type="ORF">FPL22_03025</name>
</gene>
<organism evidence="5 6">
    <name type="scientific">Rariglobus hedericola</name>
    <dbReference type="NCBI Taxonomy" id="2597822"/>
    <lineage>
        <taxon>Bacteria</taxon>
        <taxon>Pseudomonadati</taxon>
        <taxon>Verrucomicrobiota</taxon>
        <taxon>Opitutia</taxon>
        <taxon>Opitutales</taxon>
        <taxon>Opitutaceae</taxon>
        <taxon>Rariglobus</taxon>
    </lineage>
</organism>
<accession>A0A556QNT1</accession>
<dbReference type="OrthoDB" id="9814556at2"/>
<dbReference type="InterPro" id="IPR002937">
    <property type="entry name" value="Amino_oxidase"/>
</dbReference>
<keyword evidence="3" id="KW-0812">Transmembrane</keyword>
<comment type="caution">
    <text evidence="5">The sequence shown here is derived from an EMBL/GenBank/DDBJ whole genome shotgun (WGS) entry which is preliminary data.</text>
</comment>
<evidence type="ECO:0000313" key="6">
    <source>
        <dbReference type="Proteomes" id="UP000315648"/>
    </source>
</evidence>
<reference evidence="5 6" key="1">
    <citation type="submission" date="2019-07" db="EMBL/GenBank/DDBJ databases">
        <title>Description of 53C-WASEF.</title>
        <authorList>
            <person name="Pitt A."/>
            <person name="Hahn M.W."/>
        </authorList>
    </citation>
    <scope>NUCLEOTIDE SEQUENCE [LARGE SCALE GENOMIC DNA]</scope>
    <source>
        <strain evidence="5 6">53C-WASEF</strain>
    </source>
</reference>
<dbReference type="InterPro" id="IPR036188">
    <property type="entry name" value="FAD/NAD-bd_sf"/>
</dbReference>
<name>A0A556QNT1_9BACT</name>
<dbReference type="SUPFAM" id="SSF51905">
    <property type="entry name" value="FAD/NAD(P)-binding domain"/>
    <property type="match status" value="1"/>
</dbReference>
<comment type="similarity">
    <text evidence="1">Belongs to the carotenoid/retinoid oxidoreductase family.</text>
</comment>
<keyword evidence="2" id="KW-0560">Oxidoreductase</keyword>
<evidence type="ECO:0000256" key="1">
    <source>
        <dbReference type="ARBA" id="ARBA00006046"/>
    </source>
</evidence>
<dbReference type="Pfam" id="PF01593">
    <property type="entry name" value="Amino_oxidase"/>
    <property type="match status" value="1"/>
</dbReference>
<proteinExistence type="inferred from homology"/>
<dbReference type="PRINTS" id="PR00419">
    <property type="entry name" value="ADXRDTASE"/>
</dbReference>